<keyword evidence="2" id="KW-0812">Transmembrane</keyword>
<name>A0ABR8PUI9_9CLOT</name>
<dbReference type="Proteomes" id="UP000627781">
    <property type="component" value="Unassembled WGS sequence"/>
</dbReference>
<evidence type="ECO:0000313" key="4">
    <source>
        <dbReference type="Proteomes" id="UP000627781"/>
    </source>
</evidence>
<feature type="compositionally biased region" description="Polar residues" evidence="1">
    <location>
        <begin position="266"/>
        <end position="282"/>
    </location>
</feature>
<dbReference type="EMBL" id="JACSRA010000015">
    <property type="protein sequence ID" value="MBD7911812.1"/>
    <property type="molecule type" value="Genomic_DNA"/>
</dbReference>
<gene>
    <name evidence="3" type="ORF">H9661_10620</name>
</gene>
<proteinExistence type="predicted"/>
<sequence>MFCTYCGHELNSNNVCHNSSCPSNINSNYSTGQNNKTNNYSYQSYNRNSYLGYNCDPNFIDKNGISASEMIQFMGDKNPSFYIDKWTSSDSTPRYFSWIWPAFFFSWIWLFYRKLNLFGAIYFVIHLVSIIFFPSIFPPILLIGNTLCALFSSHFYLKNCIKKINQIKFSNMDMDMYYRRLRNAGKVSIAGLVIGIIVSIIMIFSALANHYIPSYRYHNHYRDSYNYKSPKITDPYYDDDSDYSDSLFDDYYNDDSNSSLFDEPYSNDSSIDNHSKSPYSVF</sequence>
<evidence type="ECO:0000256" key="1">
    <source>
        <dbReference type="SAM" id="MobiDB-lite"/>
    </source>
</evidence>
<organism evidence="3 4">
    <name type="scientific">Clostridium cibarium</name>
    <dbReference type="NCBI Taxonomy" id="2762247"/>
    <lineage>
        <taxon>Bacteria</taxon>
        <taxon>Bacillati</taxon>
        <taxon>Bacillota</taxon>
        <taxon>Clostridia</taxon>
        <taxon>Eubacteriales</taxon>
        <taxon>Clostridiaceae</taxon>
        <taxon>Clostridium</taxon>
    </lineage>
</organism>
<feature type="region of interest" description="Disordered" evidence="1">
    <location>
        <begin position="259"/>
        <end position="282"/>
    </location>
</feature>
<feature type="transmembrane region" description="Helical" evidence="2">
    <location>
        <begin position="95"/>
        <end position="112"/>
    </location>
</feature>
<reference evidence="3 4" key="1">
    <citation type="submission" date="2020-08" db="EMBL/GenBank/DDBJ databases">
        <title>A Genomic Blueprint of the Chicken Gut Microbiome.</title>
        <authorList>
            <person name="Gilroy R."/>
            <person name="Ravi A."/>
            <person name="Getino M."/>
            <person name="Pursley I."/>
            <person name="Horton D.L."/>
            <person name="Alikhan N.-F."/>
            <person name="Baker D."/>
            <person name="Gharbi K."/>
            <person name="Hall N."/>
            <person name="Watson M."/>
            <person name="Adriaenssens E.M."/>
            <person name="Foster-Nyarko E."/>
            <person name="Jarju S."/>
            <person name="Secka A."/>
            <person name="Antonio M."/>
            <person name="Oren A."/>
            <person name="Chaudhuri R."/>
            <person name="La Ragione R.M."/>
            <person name="Hildebrand F."/>
            <person name="Pallen M.J."/>
        </authorList>
    </citation>
    <scope>NUCLEOTIDE SEQUENCE [LARGE SCALE GENOMIC DNA]</scope>
    <source>
        <strain evidence="3 4">Sa3CVN1</strain>
    </source>
</reference>
<feature type="transmembrane region" description="Helical" evidence="2">
    <location>
        <begin position="117"/>
        <end position="134"/>
    </location>
</feature>
<protein>
    <submittedName>
        <fullName evidence="3">DUF2628 domain-containing protein</fullName>
    </submittedName>
</protein>
<dbReference type="Pfam" id="PF10947">
    <property type="entry name" value="DUF2628"/>
    <property type="match status" value="1"/>
</dbReference>
<keyword evidence="2" id="KW-0472">Membrane</keyword>
<evidence type="ECO:0000313" key="3">
    <source>
        <dbReference type="EMBL" id="MBD7911812.1"/>
    </source>
</evidence>
<keyword evidence="2" id="KW-1133">Transmembrane helix</keyword>
<keyword evidence="4" id="KW-1185">Reference proteome</keyword>
<dbReference type="InterPro" id="IPR024399">
    <property type="entry name" value="DUF2628"/>
</dbReference>
<comment type="caution">
    <text evidence="3">The sequence shown here is derived from an EMBL/GenBank/DDBJ whole genome shotgun (WGS) entry which is preliminary data.</text>
</comment>
<dbReference type="RefSeq" id="WP_191768727.1">
    <property type="nucleotide sequence ID" value="NZ_JACSRA010000015.1"/>
</dbReference>
<evidence type="ECO:0000256" key="2">
    <source>
        <dbReference type="SAM" id="Phobius"/>
    </source>
</evidence>
<accession>A0ABR8PUI9</accession>
<feature type="transmembrane region" description="Helical" evidence="2">
    <location>
        <begin position="189"/>
        <end position="212"/>
    </location>
</feature>